<evidence type="ECO:0000256" key="11">
    <source>
        <dbReference type="ARBA" id="ARBA00048899"/>
    </source>
</evidence>
<keyword evidence="9 12" id="KW-0472">Membrane</keyword>
<evidence type="ECO:0000256" key="1">
    <source>
        <dbReference type="ARBA" id="ARBA00004477"/>
    </source>
</evidence>
<reference evidence="13 14" key="1">
    <citation type="submission" date="2024-01" db="EMBL/GenBank/DDBJ databases">
        <title>Comparative genomics of Cryptococcus and Kwoniella reveals pathogenesis evolution and contrasting modes of karyotype evolution via chromosome fusion or intercentromeric recombination.</title>
        <authorList>
            <person name="Coelho M.A."/>
            <person name="David-Palma M."/>
            <person name="Shea T."/>
            <person name="Bowers K."/>
            <person name="McGinley-Smith S."/>
            <person name="Mohammad A.W."/>
            <person name="Gnirke A."/>
            <person name="Yurkov A.M."/>
            <person name="Nowrousian M."/>
            <person name="Sun S."/>
            <person name="Cuomo C.A."/>
            <person name="Heitman J."/>
        </authorList>
    </citation>
    <scope>NUCLEOTIDE SEQUENCE [LARGE SCALE GENOMIC DNA]</scope>
    <source>
        <strain evidence="13">CBS 11374</strain>
    </source>
</reference>
<dbReference type="GeneID" id="87953210"/>
<feature type="transmembrane region" description="Helical" evidence="12">
    <location>
        <begin position="308"/>
        <end position="329"/>
    </location>
</feature>
<gene>
    <name evidence="13" type="ORF">IL334_001079</name>
</gene>
<feature type="transmembrane region" description="Helical" evidence="12">
    <location>
        <begin position="158"/>
        <end position="175"/>
    </location>
</feature>
<dbReference type="Pfam" id="PF03901">
    <property type="entry name" value="Glyco_transf_22"/>
    <property type="match status" value="1"/>
</dbReference>
<dbReference type="PANTHER" id="PTHR22760:SF1">
    <property type="entry name" value="DOL-P-MAN:MAN(7)GLCNAC(2)-PP-DOL ALPHA-1,6-MANNOSYLTRANSFERASE"/>
    <property type="match status" value="1"/>
</dbReference>
<evidence type="ECO:0000256" key="9">
    <source>
        <dbReference type="ARBA" id="ARBA00023136"/>
    </source>
</evidence>
<evidence type="ECO:0000256" key="3">
    <source>
        <dbReference type="ARBA" id="ARBA00007063"/>
    </source>
</evidence>
<sequence length="575" mass="64397">MKTVSPGVFRRKLINAAPNVLPFIITFSHVCISPYTKVEESFTLHAVHDVLSYGFDESNLPHWDHITFPGAVPRSFLPPIVLGLISYPFSALGVSLGLIRTKLDVQILIRLILASIFSHTFNHLSKTVRTRFGSSVRIWFTLLSLTSFHIPYYASRTLPNFMALPGVLLSISLILRAGSKSAPKSVSARRQKTAVILLTALSTVIRLESALFLIPLSVSLVFTRRATLSQVVQWGMLGGFGSLAISSSIDYTLWKPTIPHKSLPTFTSTWQILWPELSALHYNFFQGQSSNWGIMPFHYYFTNSLPKILLTSLPLIVLSGLIWFSRLTGINTKIAGKEGEKVYEGVGEIIKLFGAGTVTLIGAMSLIGHKEWRFIIYSIPVFQLIASFSATFLWNLPNYPRLRSLFRFGLIGLVLVNVSVTGGLIFLSMNNYPGGQVWKILENLPDSKDRQITIHFPSYPLQTGSTLFTFLHQYQLNSTTHIGPYPPFPNQKEPKWIYSKSEEETFATPEGLWENNVDYVVTEEWDKYLGGIESGNEGRNSWKMVGEIEGLDGVSRGGKYGLKVNWARKLAILGR</sequence>
<keyword evidence="14" id="KW-1185">Reference proteome</keyword>
<proteinExistence type="inferred from homology"/>
<comment type="similarity">
    <text evidence="3 12">Belongs to the glycosyltransferase 22 family.</text>
</comment>
<evidence type="ECO:0000256" key="4">
    <source>
        <dbReference type="ARBA" id="ARBA00022676"/>
    </source>
</evidence>
<feature type="transmembrane region" description="Helical" evidence="12">
    <location>
        <begin position="349"/>
        <end position="367"/>
    </location>
</feature>
<feature type="transmembrane region" description="Helical" evidence="12">
    <location>
        <begin position="234"/>
        <end position="254"/>
    </location>
</feature>
<comment type="pathway">
    <text evidence="2">Protein modification; protein glycosylation.</text>
</comment>
<protein>
    <recommendedName>
        <fullName evidence="12">Mannosyltransferase</fullName>
        <ecNumber evidence="12">2.4.1.-</ecNumber>
    </recommendedName>
</protein>
<keyword evidence="4 12" id="KW-0328">Glycosyltransferase</keyword>
<feature type="transmembrane region" description="Helical" evidence="12">
    <location>
        <begin position="136"/>
        <end position="152"/>
    </location>
</feature>
<evidence type="ECO:0000256" key="6">
    <source>
        <dbReference type="ARBA" id="ARBA00022692"/>
    </source>
</evidence>
<feature type="transmembrane region" description="Helical" evidence="12">
    <location>
        <begin position="195"/>
        <end position="222"/>
    </location>
</feature>
<name>A0ABZ1CQY5_9TREE</name>
<accession>A0ABZ1CQY5</accession>
<dbReference type="RefSeq" id="XP_062788890.1">
    <property type="nucleotide sequence ID" value="XM_062932839.1"/>
</dbReference>
<evidence type="ECO:0000256" key="8">
    <source>
        <dbReference type="ARBA" id="ARBA00022989"/>
    </source>
</evidence>
<evidence type="ECO:0000313" key="13">
    <source>
        <dbReference type="EMBL" id="WRT64150.1"/>
    </source>
</evidence>
<keyword evidence="6 12" id="KW-0812">Transmembrane</keyword>
<dbReference type="EC" id="2.4.1.-" evidence="12"/>
<evidence type="ECO:0000256" key="7">
    <source>
        <dbReference type="ARBA" id="ARBA00022824"/>
    </source>
</evidence>
<evidence type="ECO:0000256" key="5">
    <source>
        <dbReference type="ARBA" id="ARBA00022679"/>
    </source>
</evidence>
<feature type="transmembrane region" description="Helical" evidence="12">
    <location>
        <begin position="406"/>
        <end position="427"/>
    </location>
</feature>
<comment type="catalytic activity">
    <reaction evidence="11">
        <text>an alpha-D-Man-(1-&gt;2)-alpha-D-Man-(1-&gt;2)-alpha-D-Man-(1-&gt;3)-[alpha-D-Man-(1-&gt;2)-alpha-D-Man-(1-&gt;3)-alpha-D-Man-(1-&gt;6)]-beta-D-Man-(1-&gt;4)-beta-D-GlcNAc-(1-&gt;4)-alpha-D-GlcNAc-diphospho-di-trans,poly-cis-dolichol + a di-trans,poly-cis-dolichyl beta-D-mannosyl phosphate = an alpha-D-Man-(1-&gt;2)-alpha-D-Man-(1-&gt;2)-alpha-D-Man-(1-&gt;3)-[alpha-D-Man-(1-&gt;2)-alpha-D-Man-(1-&gt;3)-[alpha-D-Man-(1-&gt;6)]-alpha-D-Man-(1-&gt;6)]-beta-D-Man-(1-&gt;4)-beta-D-GlcNAc-(1-&gt;4)-alpha-D-GlcNAc-diphospho-di-trans,poly-cis-dolichol + a di-trans,poly-cis-dolichyl phosphate + H(+)</text>
        <dbReference type="Rhea" id="RHEA:29535"/>
        <dbReference type="Rhea" id="RHEA-COMP:19498"/>
        <dbReference type="Rhea" id="RHEA-COMP:19501"/>
        <dbReference type="Rhea" id="RHEA-COMP:19518"/>
        <dbReference type="Rhea" id="RHEA-COMP:19519"/>
        <dbReference type="ChEBI" id="CHEBI:15378"/>
        <dbReference type="ChEBI" id="CHEBI:57683"/>
        <dbReference type="ChEBI" id="CHEBI:58211"/>
        <dbReference type="ChEBI" id="CHEBI:132517"/>
        <dbReference type="ChEBI" id="CHEBI:132519"/>
        <dbReference type="EC" id="2.4.1.260"/>
    </reaction>
    <physiologicalReaction direction="left-to-right" evidence="11">
        <dbReference type="Rhea" id="RHEA:29536"/>
    </physiologicalReaction>
</comment>
<evidence type="ECO:0000256" key="2">
    <source>
        <dbReference type="ARBA" id="ARBA00004922"/>
    </source>
</evidence>
<feature type="transmembrane region" description="Helical" evidence="12">
    <location>
        <begin position="76"/>
        <end position="99"/>
    </location>
</feature>
<evidence type="ECO:0000256" key="10">
    <source>
        <dbReference type="ARBA" id="ARBA00044721"/>
    </source>
</evidence>
<comment type="subcellular location">
    <subcellularLocation>
        <location evidence="1 12">Endoplasmic reticulum membrane</location>
        <topology evidence="1 12">Multi-pass membrane protein</topology>
    </subcellularLocation>
</comment>
<evidence type="ECO:0000313" key="14">
    <source>
        <dbReference type="Proteomes" id="UP001329825"/>
    </source>
</evidence>
<keyword evidence="7 12" id="KW-0256">Endoplasmic reticulum</keyword>
<evidence type="ECO:0000256" key="12">
    <source>
        <dbReference type="RuleBase" id="RU363075"/>
    </source>
</evidence>
<dbReference type="InterPro" id="IPR005599">
    <property type="entry name" value="GPI_mannosylTrfase"/>
</dbReference>
<dbReference type="PANTHER" id="PTHR22760">
    <property type="entry name" value="GLYCOSYLTRANSFERASE"/>
    <property type="match status" value="1"/>
</dbReference>
<dbReference type="Proteomes" id="UP001329825">
    <property type="component" value="Chromosome 1"/>
</dbReference>
<feature type="transmembrane region" description="Helical" evidence="12">
    <location>
        <begin position="374"/>
        <end position="394"/>
    </location>
</feature>
<keyword evidence="8 12" id="KW-1133">Transmembrane helix</keyword>
<organism evidence="13 14">
    <name type="scientific">Kwoniella shivajii</name>
    <dbReference type="NCBI Taxonomy" id="564305"/>
    <lineage>
        <taxon>Eukaryota</taxon>
        <taxon>Fungi</taxon>
        <taxon>Dikarya</taxon>
        <taxon>Basidiomycota</taxon>
        <taxon>Agaricomycotina</taxon>
        <taxon>Tremellomycetes</taxon>
        <taxon>Tremellales</taxon>
        <taxon>Cryptococcaceae</taxon>
        <taxon>Kwoniella</taxon>
    </lineage>
</organism>
<comment type="function">
    <text evidence="10">Mannosyltransferase that operates in the biosynthetic pathway of dolichol-linked oligosaccharides, the glycan precursors employed in protein asparagine (N)-glycosylation. The assembly of dolichol-linked oligosaccharides begins on the cytosolic side of the endoplasmic reticulum membrane and finishes in its lumen. The sequential addition of sugars to dolichol pyrophosphate produces dolichol-linked oligosaccharides containing fourteen sugars, including two GlcNAcs, nine mannoses and three glucoses. Once assembled, the oligosaccharide is transferred from the lipid to nascent proteins by oligosaccharyltransferases. In the lumen of the endoplasmic reticulum, adds the eighth mannose residue in an alpha-1,6 linkage onto Man(7)GlcNAc(2)-PP-dolichol to produce Man(8)GlcNAc(2)-PP-dolichol.</text>
</comment>
<keyword evidence="5" id="KW-0808">Transferase</keyword>
<dbReference type="EMBL" id="CP141881">
    <property type="protein sequence ID" value="WRT64150.1"/>
    <property type="molecule type" value="Genomic_DNA"/>
</dbReference>